<dbReference type="PANTHER" id="PTHR13134:SF3">
    <property type="entry name" value="TRAFFICKING PROTEIN PARTICLE COMPLEX SUBUNIT 13"/>
    <property type="match status" value="1"/>
</dbReference>
<sequence>MASSPKNSPHLLTLRVMRLARPKFHESCSMGIDPADEFSNLINEVVTKAHGKESMEVPLSGFLMAPQTIDNIYLGETFTFYVAVLNESDQLCNNVKLKTDIQTQSQKISLDCKLSTGKDLEPKRFVGNTVSHEIKETGQHILVCTVTYCIEEKEYSFRKFFKFPVQKPIDVRTKFFNTEDHLNNDVYLEAQIQNLCVNPMIMEKVALDPSELYGRKELVSQDRDSPIHLNSGEVHQYLFCLTPNTTDHSLADFRGVTAIGKLDMSWRTMMGEPGRLQTSPLTRVSPSYGDIRLLIESIPGKIELHNLFTVRCKVLNCCERSLDLVLTVDNQDDRPFLIASLSGLRLGQVLPNTFVQFSLEVLPLKHGLQSLSGIRITDSYLKRTYELDDIAKVMVVESA</sequence>
<dbReference type="Proteomes" id="UP000659654">
    <property type="component" value="Unassembled WGS sequence"/>
</dbReference>
<dbReference type="PANTHER" id="PTHR13134">
    <property type="entry name" value="TRAFFICKING PROTEIN PARTICLE COMPLEX SUBUNIT 13"/>
    <property type="match status" value="1"/>
</dbReference>
<dbReference type="WBParaSite" id="BXY_0737900.1">
    <property type="protein sequence ID" value="BXY_0737900.1"/>
    <property type="gene ID" value="BXY_0737900"/>
</dbReference>
<feature type="domain" description="Trafficking protein particle complex subunit 13 N-terminal" evidence="2">
    <location>
        <begin position="10"/>
        <end position="165"/>
    </location>
</feature>
<dbReference type="AlphaFoldDB" id="A0A1I7S2Z9"/>
<reference evidence="5" key="2">
    <citation type="submission" date="2020-09" db="EMBL/GenBank/DDBJ databases">
        <authorList>
            <person name="Kikuchi T."/>
        </authorList>
    </citation>
    <scope>NUCLEOTIDE SEQUENCE</scope>
    <source>
        <strain evidence="5">Ka4C1</strain>
    </source>
</reference>
<dbReference type="InterPro" id="IPR055429">
    <property type="entry name" value="TRAPPC13_M"/>
</dbReference>
<organism evidence="6 8">
    <name type="scientific">Bursaphelenchus xylophilus</name>
    <name type="common">Pinewood nematode worm</name>
    <name type="synonym">Aphelenchoides xylophilus</name>
    <dbReference type="NCBI Taxonomy" id="6326"/>
    <lineage>
        <taxon>Eukaryota</taxon>
        <taxon>Metazoa</taxon>
        <taxon>Ecdysozoa</taxon>
        <taxon>Nematoda</taxon>
        <taxon>Chromadorea</taxon>
        <taxon>Rhabditida</taxon>
        <taxon>Tylenchina</taxon>
        <taxon>Tylenchomorpha</taxon>
        <taxon>Aphelenchoidea</taxon>
        <taxon>Aphelenchoididae</taxon>
        <taxon>Bursaphelenchus</taxon>
    </lineage>
</organism>
<dbReference type="InterPro" id="IPR055427">
    <property type="entry name" value="TRAPPC13_N"/>
</dbReference>
<dbReference type="Pfam" id="PF23647">
    <property type="entry name" value="TRAPPC13_M"/>
    <property type="match status" value="1"/>
</dbReference>
<reference evidence="8" key="1">
    <citation type="submission" date="2016-11" db="UniProtKB">
        <authorList>
            <consortium name="WormBaseParasite"/>
        </authorList>
    </citation>
    <scope>IDENTIFICATION</scope>
</reference>
<evidence type="ECO:0000313" key="5">
    <source>
        <dbReference type="EMBL" id="CAD5226643.1"/>
    </source>
</evidence>
<keyword evidence="7" id="KW-1185">Reference proteome</keyword>
<evidence type="ECO:0000259" key="4">
    <source>
        <dbReference type="Pfam" id="PF23647"/>
    </source>
</evidence>
<dbReference type="InterPro" id="IPR055428">
    <property type="entry name" value="TRAPPC13_C"/>
</dbReference>
<feature type="domain" description="Trafficking protein particle complex subunit 13 C-terminal" evidence="3">
    <location>
        <begin position="299"/>
        <end position="395"/>
    </location>
</feature>
<dbReference type="Pfam" id="PF23643">
    <property type="entry name" value="TRAPPC13_C"/>
    <property type="match status" value="1"/>
</dbReference>
<evidence type="ECO:0000259" key="2">
    <source>
        <dbReference type="Pfam" id="PF06159"/>
    </source>
</evidence>
<evidence type="ECO:0000313" key="6">
    <source>
        <dbReference type="Proteomes" id="UP000095284"/>
    </source>
</evidence>
<dbReference type="OrthoDB" id="10250284at2759"/>
<dbReference type="Proteomes" id="UP000582659">
    <property type="component" value="Unassembled WGS sequence"/>
</dbReference>
<evidence type="ECO:0000313" key="7">
    <source>
        <dbReference type="Proteomes" id="UP000659654"/>
    </source>
</evidence>
<evidence type="ECO:0000259" key="3">
    <source>
        <dbReference type="Pfam" id="PF23643"/>
    </source>
</evidence>
<evidence type="ECO:0000256" key="1">
    <source>
        <dbReference type="ARBA" id="ARBA00010785"/>
    </source>
</evidence>
<protein>
    <submittedName>
        <fullName evidence="5">(pine wood nematode) hypothetical protein</fullName>
    </submittedName>
</protein>
<name>A0A1I7S2Z9_BURXY</name>
<gene>
    <name evidence="5" type="ORF">BXYJ_LOCUS9188</name>
</gene>
<dbReference type="GO" id="GO:1990072">
    <property type="term" value="C:TRAPPIII protein complex"/>
    <property type="evidence" value="ECO:0007669"/>
    <property type="project" value="TreeGrafter"/>
</dbReference>
<proteinExistence type="inferred from homology"/>
<dbReference type="InterPro" id="IPR010378">
    <property type="entry name" value="TRAPPC13"/>
</dbReference>
<dbReference type="EMBL" id="CAJFCV020000004">
    <property type="protein sequence ID" value="CAG9116044.1"/>
    <property type="molecule type" value="Genomic_DNA"/>
</dbReference>
<accession>A0A1I7S2Z9</accession>
<dbReference type="Proteomes" id="UP000095284">
    <property type="component" value="Unplaced"/>
</dbReference>
<dbReference type="Pfam" id="PF06159">
    <property type="entry name" value="TRAPPC13_N"/>
    <property type="match status" value="1"/>
</dbReference>
<feature type="domain" description="Trafficking protein particle complex subunit 13 middle" evidence="4">
    <location>
        <begin position="169"/>
        <end position="286"/>
    </location>
</feature>
<dbReference type="EMBL" id="CAJFDI010000004">
    <property type="protein sequence ID" value="CAD5226643.1"/>
    <property type="molecule type" value="Genomic_DNA"/>
</dbReference>
<comment type="similarity">
    <text evidence="1">Belongs to the TRAPPC13 family.</text>
</comment>
<evidence type="ECO:0000313" key="8">
    <source>
        <dbReference type="WBParaSite" id="BXY_0737900.1"/>
    </source>
</evidence>